<gene>
    <name evidence="2" type="ORF">CERSUDRAFT_97024</name>
</gene>
<keyword evidence="3" id="KW-1185">Reference proteome</keyword>
<protein>
    <submittedName>
        <fullName evidence="2">Uncharacterized protein</fullName>
    </submittedName>
</protein>
<evidence type="ECO:0000313" key="2">
    <source>
        <dbReference type="EMBL" id="EMD35108.1"/>
    </source>
</evidence>
<feature type="region of interest" description="Disordered" evidence="1">
    <location>
        <begin position="1"/>
        <end position="125"/>
    </location>
</feature>
<dbReference type="HOGENOM" id="CLU_1390053_0_0_1"/>
<feature type="compositionally biased region" description="Polar residues" evidence="1">
    <location>
        <begin position="1"/>
        <end position="10"/>
    </location>
</feature>
<dbReference type="AlphaFoldDB" id="M2QDJ1"/>
<sequence>MLRIATSRSIESAVAERSRNAGTPDASSDEDKMDMSPPQGKGKGKAPVPTRARDTGSAGPGPSRSSDATLAPTPGRSITAPSSYVTRSSVALSSPPRMSPAPDGSPPSLTTGLPSGNGIERDPHAGRLRRLGYATRRAMRQLGLPSSIHCVLFDIEHDYFADEWLLVVMDRLGLDEDSAAILVAAMCRDSPPSDDE</sequence>
<evidence type="ECO:0000313" key="3">
    <source>
        <dbReference type="Proteomes" id="UP000016930"/>
    </source>
</evidence>
<name>M2QDJ1_CERS8</name>
<feature type="compositionally biased region" description="Polar residues" evidence="1">
    <location>
        <begin position="79"/>
        <end position="92"/>
    </location>
</feature>
<accession>M2QDJ1</accession>
<organism evidence="2 3">
    <name type="scientific">Ceriporiopsis subvermispora (strain B)</name>
    <name type="common">White-rot fungus</name>
    <name type="synonym">Gelatoporia subvermispora</name>
    <dbReference type="NCBI Taxonomy" id="914234"/>
    <lineage>
        <taxon>Eukaryota</taxon>
        <taxon>Fungi</taxon>
        <taxon>Dikarya</taxon>
        <taxon>Basidiomycota</taxon>
        <taxon>Agaricomycotina</taxon>
        <taxon>Agaricomycetes</taxon>
        <taxon>Polyporales</taxon>
        <taxon>Gelatoporiaceae</taxon>
        <taxon>Gelatoporia</taxon>
    </lineage>
</organism>
<dbReference type="EMBL" id="KB445801">
    <property type="protein sequence ID" value="EMD35108.1"/>
    <property type="molecule type" value="Genomic_DNA"/>
</dbReference>
<dbReference type="Proteomes" id="UP000016930">
    <property type="component" value="Unassembled WGS sequence"/>
</dbReference>
<reference evidence="2 3" key="1">
    <citation type="journal article" date="2012" name="Proc. Natl. Acad. Sci. U.S.A.">
        <title>Comparative genomics of Ceriporiopsis subvermispora and Phanerochaete chrysosporium provide insight into selective ligninolysis.</title>
        <authorList>
            <person name="Fernandez-Fueyo E."/>
            <person name="Ruiz-Duenas F.J."/>
            <person name="Ferreira P."/>
            <person name="Floudas D."/>
            <person name="Hibbett D.S."/>
            <person name="Canessa P."/>
            <person name="Larrondo L.F."/>
            <person name="James T.Y."/>
            <person name="Seelenfreund D."/>
            <person name="Lobos S."/>
            <person name="Polanco R."/>
            <person name="Tello M."/>
            <person name="Honda Y."/>
            <person name="Watanabe T."/>
            <person name="Watanabe T."/>
            <person name="Ryu J.S."/>
            <person name="Kubicek C.P."/>
            <person name="Schmoll M."/>
            <person name="Gaskell J."/>
            <person name="Hammel K.E."/>
            <person name="St John F.J."/>
            <person name="Vanden Wymelenberg A."/>
            <person name="Sabat G."/>
            <person name="Splinter BonDurant S."/>
            <person name="Syed K."/>
            <person name="Yadav J.S."/>
            <person name="Doddapaneni H."/>
            <person name="Subramanian V."/>
            <person name="Lavin J.L."/>
            <person name="Oguiza J.A."/>
            <person name="Perez G."/>
            <person name="Pisabarro A.G."/>
            <person name="Ramirez L."/>
            <person name="Santoyo F."/>
            <person name="Master E."/>
            <person name="Coutinho P.M."/>
            <person name="Henrissat B."/>
            <person name="Lombard V."/>
            <person name="Magnuson J.K."/>
            <person name="Kuees U."/>
            <person name="Hori C."/>
            <person name="Igarashi K."/>
            <person name="Samejima M."/>
            <person name="Held B.W."/>
            <person name="Barry K.W."/>
            <person name="LaButti K.M."/>
            <person name="Lapidus A."/>
            <person name="Lindquist E.A."/>
            <person name="Lucas S.M."/>
            <person name="Riley R."/>
            <person name="Salamov A.A."/>
            <person name="Hoffmeister D."/>
            <person name="Schwenk D."/>
            <person name="Hadar Y."/>
            <person name="Yarden O."/>
            <person name="de Vries R.P."/>
            <person name="Wiebenga A."/>
            <person name="Stenlid J."/>
            <person name="Eastwood D."/>
            <person name="Grigoriev I.V."/>
            <person name="Berka R.M."/>
            <person name="Blanchette R.A."/>
            <person name="Kersten P."/>
            <person name="Martinez A.T."/>
            <person name="Vicuna R."/>
            <person name="Cullen D."/>
        </authorList>
    </citation>
    <scope>NUCLEOTIDE SEQUENCE [LARGE SCALE GENOMIC DNA]</scope>
    <source>
        <strain evidence="2 3">B</strain>
    </source>
</reference>
<evidence type="ECO:0000256" key="1">
    <source>
        <dbReference type="SAM" id="MobiDB-lite"/>
    </source>
</evidence>
<proteinExistence type="predicted"/>